<dbReference type="Proteomes" id="UP001058713">
    <property type="component" value="Chromosome"/>
</dbReference>
<dbReference type="AlphaFoldDB" id="A0A9Q9HDM4"/>
<dbReference type="RefSeq" id="WP_259970853.1">
    <property type="nucleotide sequence ID" value="NZ_CP081070.1"/>
</dbReference>
<feature type="region of interest" description="Disordered" evidence="1">
    <location>
        <begin position="156"/>
        <end position="180"/>
    </location>
</feature>
<accession>A0A9Q9HDM4</accession>
<dbReference type="InterPro" id="IPR018187">
    <property type="entry name" value="Asp/Glu_racemase_AS_1"/>
</dbReference>
<name>A0A9Q9HDM4_LEICA</name>
<evidence type="ECO:0000256" key="1">
    <source>
        <dbReference type="SAM" id="MobiDB-lite"/>
    </source>
</evidence>
<sequence>MPIFLEPAEVIGDLKEFRSVLIVSCPICPPMCVSIQQKSPFLQPLKHGLKTPAFEDYIASIREALAGHGVRSEAFTLRLPVPMMCLWTARQRAQILKRAQGFDAVLVLGCNSATYTAADALRGTGCKVFQGMEVKTITNATTALGPSATVTLDWHPLPKTPKSGQFNGPDWGEKSQSTRR</sequence>
<gene>
    <name evidence="2" type="ORF">K3721_14430</name>
</gene>
<evidence type="ECO:0000313" key="2">
    <source>
        <dbReference type="EMBL" id="UWQ53189.1"/>
    </source>
</evidence>
<reference evidence="2" key="1">
    <citation type="submission" date="2021-08" db="EMBL/GenBank/DDBJ databases">
        <authorList>
            <person name="Nwanade C."/>
            <person name="Wang M."/>
            <person name="Masoudi A."/>
            <person name="Yu Z."/>
            <person name="Liu J."/>
        </authorList>
    </citation>
    <scope>NUCLEOTIDE SEQUENCE</scope>
    <source>
        <strain evidence="2">S122</strain>
    </source>
</reference>
<dbReference type="KEGG" id="lcae:K3721_14430"/>
<organism evidence="2 3">
    <name type="scientific">Leisingera caerulea</name>
    <name type="common">Phaeobacter caeruleus</name>
    <dbReference type="NCBI Taxonomy" id="506591"/>
    <lineage>
        <taxon>Bacteria</taxon>
        <taxon>Pseudomonadati</taxon>
        <taxon>Pseudomonadota</taxon>
        <taxon>Alphaproteobacteria</taxon>
        <taxon>Rhodobacterales</taxon>
        <taxon>Roseobacteraceae</taxon>
        <taxon>Leisingera</taxon>
    </lineage>
</organism>
<proteinExistence type="predicted"/>
<dbReference type="EMBL" id="CP081070">
    <property type="protein sequence ID" value="UWQ53189.1"/>
    <property type="molecule type" value="Genomic_DNA"/>
</dbReference>
<protein>
    <submittedName>
        <fullName evidence="2">Uncharacterized protein</fullName>
    </submittedName>
</protein>
<evidence type="ECO:0000313" key="3">
    <source>
        <dbReference type="Proteomes" id="UP001058713"/>
    </source>
</evidence>
<dbReference type="PROSITE" id="PS00923">
    <property type="entry name" value="ASP_GLU_RACEMASE_1"/>
    <property type="match status" value="1"/>
</dbReference>